<dbReference type="InterPro" id="IPR001789">
    <property type="entry name" value="Sig_transdc_resp-reg_receiver"/>
</dbReference>
<dbReference type="PANTHER" id="PTHR48111:SF54">
    <property type="entry name" value="STAGE 0 SPORULATION PROTEIN A HOMOLOG"/>
    <property type="match status" value="1"/>
</dbReference>
<dbReference type="AlphaFoldDB" id="A0A1R0XLU1"/>
<dbReference type="Gene3D" id="3.40.50.2300">
    <property type="match status" value="1"/>
</dbReference>
<evidence type="ECO:0000313" key="12">
    <source>
        <dbReference type="Proteomes" id="UP000187439"/>
    </source>
</evidence>
<dbReference type="Proteomes" id="UP000187439">
    <property type="component" value="Unassembled WGS sequence"/>
</dbReference>
<dbReference type="PROSITE" id="PS51755">
    <property type="entry name" value="OMPR_PHOB"/>
    <property type="match status" value="1"/>
</dbReference>
<feature type="modified residue" description="4-aspartylphosphate" evidence="7">
    <location>
        <position position="57"/>
    </location>
</feature>
<evidence type="ECO:0000256" key="4">
    <source>
        <dbReference type="ARBA" id="ARBA00023015"/>
    </source>
</evidence>
<evidence type="ECO:0000259" key="9">
    <source>
        <dbReference type="PROSITE" id="PS50110"/>
    </source>
</evidence>
<feature type="domain" description="OmpR/PhoB-type" evidence="10">
    <location>
        <begin position="133"/>
        <end position="232"/>
    </location>
</feature>
<dbReference type="PROSITE" id="PS50110">
    <property type="entry name" value="RESPONSE_REGULATORY"/>
    <property type="match status" value="1"/>
</dbReference>
<protein>
    <submittedName>
        <fullName evidence="11">DNA-binding response regulator</fullName>
    </submittedName>
</protein>
<evidence type="ECO:0000256" key="7">
    <source>
        <dbReference type="PROSITE-ProRule" id="PRU00169"/>
    </source>
</evidence>
<dbReference type="GO" id="GO:0032993">
    <property type="term" value="C:protein-DNA complex"/>
    <property type="evidence" value="ECO:0007669"/>
    <property type="project" value="TreeGrafter"/>
</dbReference>
<gene>
    <name evidence="11" type="ORF">BSK52_25365</name>
</gene>
<feature type="domain" description="Response regulatory" evidence="9">
    <location>
        <begin position="8"/>
        <end position="122"/>
    </location>
</feature>
<dbReference type="GO" id="GO:0000976">
    <property type="term" value="F:transcription cis-regulatory region binding"/>
    <property type="evidence" value="ECO:0007669"/>
    <property type="project" value="TreeGrafter"/>
</dbReference>
<proteinExistence type="predicted"/>
<feature type="DNA-binding region" description="OmpR/PhoB-type" evidence="8">
    <location>
        <begin position="133"/>
        <end position="232"/>
    </location>
</feature>
<dbReference type="FunFam" id="3.40.50.2300:FF:000001">
    <property type="entry name" value="DNA-binding response regulator PhoB"/>
    <property type="match status" value="1"/>
</dbReference>
<dbReference type="Pfam" id="PF00072">
    <property type="entry name" value="Response_reg"/>
    <property type="match status" value="1"/>
</dbReference>
<keyword evidence="4" id="KW-0805">Transcription regulation</keyword>
<evidence type="ECO:0000313" key="11">
    <source>
        <dbReference type="EMBL" id="OMD36081.1"/>
    </source>
</evidence>
<dbReference type="PANTHER" id="PTHR48111">
    <property type="entry name" value="REGULATOR OF RPOS"/>
    <property type="match status" value="1"/>
</dbReference>
<dbReference type="Gene3D" id="6.10.250.690">
    <property type="match status" value="1"/>
</dbReference>
<comment type="caution">
    <text evidence="11">The sequence shown here is derived from an EMBL/GenBank/DDBJ whole genome shotgun (WGS) entry which is preliminary data.</text>
</comment>
<dbReference type="InterPro" id="IPR039420">
    <property type="entry name" value="WalR-like"/>
</dbReference>
<keyword evidence="3" id="KW-0902">Two-component regulatory system</keyword>
<dbReference type="OrthoDB" id="9790442at2"/>
<reference evidence="11 12" key="1">
    <citation type="submission" date="2016-10" db="EMBL/GenBank/DDBJ databases">
        <title>Paenibacillus species isolates.</title>
        <authorList>
            <person name="Beno S.M."/>
        </authorList>
    </citation>
    <scope>NUCLEOTIDE SEQUENCE [LARGE SCALE GENOMIC DNA]</scope>
    <source>
        <strain evidence="11 12">FSL H7-0710</strain>
    </source>
</reference>
<evidence type="ECO:0000256" key="8">
    <source>
        <dbReference type="PROSITE-ProRule" id="PRU01091"/>
    </source>
</evidence>
<dbReference type="FunFam" id="1.10.10.10:FF:000018">
    <property type="entry name" value="DNA-binding response regulator ResD"/>
    <property type="match status" value="1"/>
</dbReference>
<organism evidence="11 12">
    <name type="scientific">Paenibacillus odorifer</name>
    <dbReference type="NCBI Taxonomy" id="189426"/>
    <lineage>
        <taxon>Bacteria</taxon>
        <taxon>Bacillati</taxon>
        <taxon>Bacillota</taxon>
        <taxon>Bacilli</taxon>
        <taxon>Bacillales</taxon>
        <taxon>Paenibacillaceae</taxon>
        <taxon>Paenibacillus</taxon>
    </lineage>
</organism>
<dbReference type="EMBL" id="MPTC01000033">
    <property type="protein sequence ID" value="OMD36081.1"/>
    <property type="molecule type" value="Genomic_DNA"/>
</dbReference>
<keyword evidence="6" id="KW-0804">Transcription</keyword>
<dbReference type="GO" id="GO:0000156">
    <property type="term" value="F:phosphorelay response regulator activity"/>
    <property type="evidence" value="ECO:0007669"/>
    <property type="project" value="TreeGrafter"/>
</dbReference>
<evidence type="ECO:0000256" key="1">
    <source>
        <dbReference type="ARBA" id="ARBA00004496"/>
    </source>
</evidence>
<dbReference type="InterPro" id="IPR036388">
    <property type="entry name" value="WH-like_DNA-bd_sf"/>
</dbReference>
<dbReference type="GO" id="GO:0006355">
    <property type="term" value="P:regulation of DNA-templated transcription"/>
    <property type="evidence" value="ECO:0007669"/>
    <property type="project" value="InterPro"/>
</dbReference>
<keyword evidence="2 7" id="KW-0597">Phosphoprotein</keyword>
<evidence type="ECO:0000256" key="3">
    <source>
        <dbReference type="ARBA" id="ARBA00023012"/>
    </source>
</evidence>
<dbReference type="SUPFAM" id="SSF52172">
    <property type="entry name" value="CheY-like"/>
    <property type="match status" value="1"/>
</dbReference>
<dbReference type="CDD" id="cd17574">
    <property type="entry name" value="REC_OmpR"/>
    <property type="match status" value="1"/>
</dbReference>
<accession>A0A1R0XLU1</accession>
<dbReference type="Pfam" id="PF00486">
    <property type="entry name" value="Trans_reg_C"/>
    <property type="match status" value="1"/>
</dbReference>
<comment type="subcellular location">
    <subcellularLocation>
        <location evidence="1">Cytoplasm</location>
    </subcellularLocation>
</comment>
<dbReference type="InterPro" id="IPR016032">
    <property type="entry name" value="Sig_transdc_resp-reg_C-effctor"/>
</dbReference>
<evidence type="ECO:0000259" key="10">
    <source>
        <dbReference type="PROSITE" id="PS51755"/>
    </source>
</evidence>
<name>A0A1R0XLU1_9BACL</name>
<dbReference type="RefSeq" id="WP_076121129.1">
    <property type="nucleotide sequence ID" value="NZ_MPTC01000033.1"/>
</dbReference>
<dbReference type="Gene3D" id="1.10.10.10">
    <property type="entry name" value="Winged helix-like DNA-binding domain superfamily/Winged helix DNA-binding domain"/>
    <property type="match status" value="1"/>
</dbReference>
<keyword evidence="5 8" id="KW-0238">DNA-binding</keyword>
<dbReference type="InterPro" id="IPR001867">
    <property type="entry name" value="OmpR/PhoB-type_DNA-bd"/>
</dbReference>
<dbReference type="SMART" id="SM00448">
    <property type="entry name" value="REC"/>
    <property type="match status" value="1"/>
</dbReference>
<sequence length="234" mass="26915">MDTEERNHVLIVEDDDNIRRFISINLTNNGFVVSEAAFGEQALQSFNANRPDVIVLDIMLPDSNGFEICRKIREQDPGVIIIFLTARGQDLDKINGLEIGADDYIVKPFNPLELVARIKAILRRTETALKPQRTILQSGPIRLDLNSNKMFKQDDIIELTPKEFQLMKTFLEHPDTALSRNELMNLVWGEDYIGDPKTVDVHVRKLREKIEEDASNPHWIETVWGLGYRFRKDG</sequence>
<evidence type="ECO:0000256" key="6">
    <source>
        <dbReference type="ARBA" id="ARBA00023163"/>
    </source>
</evidence>
<evidence type="ECO:0000256" key="5">
    <source>
        <dbReference type="ARBA" id="ARBA00023125"/>
    </source>
</evidence>
<dbReference type="SUPFAM" id="SSF46894">
    <property type="entry name" value="C-terminal effector domain of the bipartite response regulators"/>
    <property type="match status" value="1"/>
</dbReference>
<dbReference type="GO" id="GO:0005829">
    <property type="term" value="C:cytosol"/>
    <property type="evidence" value="ECO:0007669"/>
    <property type="project" value="TreeGrafter"/>
</dbReference>
<dbReference type="CDD" id="cd00383">
    <property type="entry name" value="trans_reg_C"/>
    <property type="match status" value="1"/>
</dbReference>
<dbReference type="InterPro" id="IPR011006">
    <property type="entry name" value="CheY-like_superfamily"/>
</dbReference>
<evidence type="ECO:0000256" key="2">
    <source>
        <dbReference type="ARBA" id="ARBA00022553"/>
    </source>
</evidence>
<dbReference type="SMART" id="SM00862">
    <property type="entry name" value="Trans_reg_C"/>
    <property type="match status" value="1"/>
</dbReference>